<dbReference type="OMA" id="PMEREIQ"/>
<evidence type="ECO:0000256" key="1">
    <source>
        <dbReference type="ARBA" id="ARBA00022723"/>
    </source>
</evidence>
<gene>
    <name evidence="12" type="primary">Znf274</name>
</gene>
<dbReference type="SMART" id="SM00349">
    <property type="entry name" value="KRAB"/>
    <property type="match status" value="2"/>
</dbReference>
<keyword evidence="3" id="KW-0863">Zinc-finger</keyword>
<dbReference type="SUPFAM" id="SSF47353">
    <property type="entry name" value="Retrovirus capsid dimerization domain-like"/>
    <property type="match status" value="1"/>
</dbReference>
<keyword evidence="5" id="KW-0805">Transcription regulation</keyword>
<dbReference type="Gene3D" id="6.10.140.140">
    <property type="match status" value="2"/>
</dbReference>
<feature type="domain" description="KRAB" evidence="11">
    <location>
        <begin position="34"/>
        <end position="105"/>
    </location>
</feature>
<sequence length="339" mass="38787">ELCGVFPGLCPLLRENVEESMASTPTTAWPREPVTFEDVALTFTEEEWAQLDLQQKCLYREMMLENYRTMVSVEHHLSKPEVISQLEEVEDFWPMEREIQDTFPECSRVALKPEINPFPAETPLTKIKVVEVLTLNQDVAGPRNALIQAFYDENGKENLGPGNLTGPAQQLSKHVADSEAAHRKFRRFQYEESTGPREAVAQLRELCYQWLQPSVHSKEQIMELLVLEQFLNALPEKFQLWVESQHPEDCQAAVALVEDMTSVSKEDALPPYSSEATNQLKEENEDMAILPEIILPEEPVTFQDVAVDFSQEEWRLLGPVQRTEYHDVMLETLGNLVSV</sequence>
<keyword evidence="8 9" id="KW-0539">Nucleus</keyword>
<dbReference type="GeneTree" id="ENSGT00940000162111"/>
<evidence type="ECO:0000256" key="7">
    <source>
        <dbReference type="ARBA" id="ARBA00023163"/>
    </source>
</evidence>
<keyword evidence="13" id="KW-1185">Reference proteome</keyword>
<dbReference type="GO" id="GO:0008270">
    <property type="term" value="F:zinc ion binding"/>
    <property type="evidence" value="ECO:0007669"/>
    <property type="project" value="UniProtKB-KW"/>
</dbReference>
<feature type="domain" description="KRAB" evidence="11">
    <location>
        <begin position="300"/>
        <end position="339"/>
    </location>
</feature>
<dbReference type="PANTHER" id="PTHR23232:SF156">
    <property type="entry name" value="KRAB DOMAIN-CONTAINING PROTEIN"/>
    <property type="match status" value="1"/>
</dbReference>
<name>A0A8C6S121_NANGA</name>
<reference evidence="12" key="2">
    <citation type="submission" date="2025-09" db="UniProtKB">
        <authorList>
            <consortium name="Ensembl"/>
        </authorList>
    </citation>
    <scope>IDENTIFICATION</scope>
</reference>
<dbReference type="PROSITE" id="PS50805">
    <property type="entry name" value="KRAB"/>
    <property type="match status" value="2"/>
</dbReference>
<evidence type="ECO:0000259" key="10">
    <source>
        <dbReference type="PROSITE" id="PS50804"/>
    </source>
</evidence>
<dbReference type="Proteomes" id="UP000694381">
    <property type="component" value="Unassembled WGS sequence"/>
</dbReference>
<dbReference type="InterPro" id="IPR001909">
    <property type="entry name" value="KRAB"/>
</dbReference>
<dbReference type="InterPro" id="IPR050169">
    <property type="entry name" value="Krueppel_C2H2_ZnF"/>
</dbReference>
<dbReference type="SUPFAM" id="SSF109640">
    <property type="entry name" value="KRAB domain (Kruppel-associated box)"/>
    <property type="match status" value="2"/>
</dbReference>
<dbReference type="Pfam" id="PF01352">
    <property type="entry name" value="KRAB"/>
    <property type="match status" value="2"/>
</dbReference>
<comment type="subcellular location">
    <subcellularLocation>
        <location evidence="9">Nucleus</location>
    </subcellularLocation>
</comment>
<evidence type="ECO:0008006" key="14">
    <source>
        <dbReference type="Google" id="ProtNLM"/>
    </source>
</evidence>
<evidence type="ECO:0000256" key="6">
    <source>
        <dbReference type="ARBA" id="ARBA00023125"/>
    </source>
</evidence>
<dbReference type="PROSITE" id="PS50804">
    <property type="entry name" value="SCAN_BOX"/>
    <property type="match status" value="1"/>
</dbReference>
<keyword evidence="1" id="KW-0479">Metal-binding</keyword>
<dbReference type="InterPro" id="IPR036051">
    <property type="entry name" value="KRAB_dom_sf"/>
</dbReference>
<dbReference type="Gene3D" id="1.10.4020.10">
    <property type="entry name" value="DNA breaking-rejoining enzymes"/>
    <property type="match status" value="1"/>
</dbReference>
<dbReference type="CDD" id="cd07765">
    <property type="entry name" value="KRAB_A-box"/>
    <property type="match status" value="2"/>
</dbReference>
<evidence type="ECO:0000313" key="12">
    <source>
        <dbReference type="Ensembl" id="ENSNGAP00000025521.1"/>
    </source>
</evidence>
<organism evidence="12 13">
    <name type="scientific">Nannospalax galili</name>
    <name type="common">Northern Israeli blind subterranean mole rat</name>
    <name type="synonym">Spalax galili</name>
    <dbReference type="NCBI Taxonomy" id="1026970"/>
    <lineage>
        <taxon>Eukaryota</taxon>
        <taxon>Metazoa</taxon>
        <taxon>Chordata</taxon>
        <taxon>Craniata</taxon>
        <taxon>Vertebrata</taxon>
        <taxon>Euteleostomi</taxon>
        <taxon>Mammalia</taxon>
        <taxon>Eutheria</taxon>
        <taxon>Euarchontoglires</taxon>
        <taxon>Glires</taxon>
        <taxon>Rodentia</taxon>
        <taxon>Myomorpha</taxon>
        <taxon>Muroidea</taxon>
        <taxon>Spalacidae</taxon>
        <taxon>Spalacinae</taxon>
        <taxon>Nannospalax</taxon>
    </lineage>
</organism>
<dbReference type="InterPro" id="IPR003309">
    <property type="entry name" value="SCAN_dom"/>
</dbReference>
<evidence type="ECO:0000256" key="9">
    <source>
        <dbReference type="PROSITE-ProRule" id="PRU00187"/>
    </source>
</evidence>
<keyword evidence="7" id="KW-0804">Transcription</keyword>
<dbReference type="SMART" id="SM00431">
    <property type="entry name" value="SCAN"/>
    <property type="match status" value="1"/>
</dbReference>
<dbReference type="Pfam" id="PF02023">
    <property type="entry name" value="SCAN"/>
    <property type="match status" value="1"/>
</dbReference>
<feature type="domain" description="SCAN box" evidence="10">
    <location>
        <begin position="182"/>
        <end position="260"/>
    </location>
</feature>
<protein>
    <recommendedName>
        <fullName evidence="14">Zinc finger protein 75D</fullName>
    </recommendedName>
</protein>
<reference evidence="12" key="1">
    <citation type="submission" date="2025-08" db="UniProtKB">
        <authorList>
            <consortium name="Ensembl"/>
        </authorList>
    </citation>
    <scope>IDENTIFICATION</scope>
</reference>
<evidence type="ECO:0000259" key="11">
    <source>
        <dbReference type="PROSITE" id="PS50805"/>
    </source>
</evidence>
<keyword evidence="6" id="KW-0238">DNA-binding</keyword>
<keyword evidence="4" id="KW-0862">Zinc</keyword>
<dbReference type="AlphaFoldDB" id="A0A8C6S121"/>
<evidence type="ECO:0000256" key="3">
    <source>
        <dbReference type="ARBA" id="ARBA00022771"/>
    </source>
</evidence>
<dbReference type="GO" id="GO:0006355">
    <property type="term" value="P:regulation of DNA-templated transcription"/>
    <property type="evidence" value="ECO:0007669"/>
    <property type="project" value="InterPro"/>
</dbReference>
<evidence type="ECO:0000313" key="13">
    <source>
        <dbReference type="Proteomes" id="UP000694381"/>
    </source>
</evidence>
<dbReference type="InterPro" id="IPR038269">
    <property type="entry name" value="SCAN_sf"/>
</dbReference>
<evidence type="ECO:0000256" key="4">
    <source>
        <dbReference type="ARBA" id="ARBA00022833"/>
    </source>
</evidence>
<evidence type="ECO:0000256" key="2">
    <source>
        <dbReference type="ARBA" id="ARBA00022737"/>
    </source>
</evidence>
<dbReference type="CDD" id="cd07936">
    <property type="entry name" value="SCAN"/>
    <property type="match status" value="1"/>
</dbReference>
<evidence type="ECO:0000256" key="8">
    <source>
        <dbReference type="ARBA" id="ARBA00023242"/>
    </source>
</evidence>
<dbReference type="PANTHER" id="PTHR23232">
    <property type="entry name" value="KRAB DOMAIN C2H2 ZINC FINGER"/>
    <property type="match status" value="1"/>
</dbReference>
<dbReference type="GO" id="GO:0003677">
    <property type="term" value="F:DNA binding"/>
    <property type="evidence" value="ECO:0007669"/>
    <property type="project" value="UniProtKB-KW"/>
</dbReference>
<keyword evidence="2" id="KW-0677">Repeat</keyword>
<dbReference type="FunFam" id="1.10.4020.10:FF:000001">
    <property type="entry name" value="zinc finger protein 263 isoform X1"/>
    <property type="match status" value="1"/>
</dbReference>
<proteinExistence type="predicted"/>
<dbReference type="GO" id="GO:0005634">
    <property type="term" value="C:nucleus"/>
    <property type="evidence" value="ECO:0007669"/>
    <property type="project" value="UniProtKB-SubCell"/>
</dbReference>
<accession>A0A8C6S121</accession>
<dbReference type="Ensembl" id="ENSNGAT00000031242.1">
    <property type="protein sequence ID" value="ENSNGAP00000025521.1"/>
    <property type="gene ID" value="ENSNGAG00000023445.1"/>
</dbReference>
<evidence type="ECO:0000256" key="5">
    <source>
        <dbReference type="ARBA" id="ARBA00023015"/>
    </source>
</evidence>